<proteinExistence type="predicted"/>
<reference evidence="3 4" key="1">
    <citation type="submission" date="2017-03" db="EMBL/GenBank/DDBJ databases">
        <title>Complete genome sequence of Blastomonas fulva degrading microcsystin LR.</title>
        <authorList>
            <person name="Lee H.-g."/>
            <person name="Jin L."/>
            <person name="oh H.-M."/>
        </authorList>
    </citation>
    <scope>NUCLEOTIDE SEQUENCE [LARGE SCALE GENOMIC DNA]</scope>
    <source>
        <strain evidence="3 4">T2</strain>
    </source>
</reference>
<dbReference type="GeneID" id="303484942"/>
<dbReference type="EMBL" id="CP020083">
    <property type="protein sequence ID" value="ASR53346.1"/>
    <property type="molecule type" value="Genomic_DNA"/>
</dbReference>
<gene>
    <name evidence="3" type="ORF">B5J99_05050</name>
</gene>
<feature type="domain" description="DUF6923" evidence="2">
    <location>
        <begin position="114"/>
        <end position="212"/>
    </location>
</feature>
<dbReference type="Proteomes" id="UP000258016">
    <property type="component" value="Chromosome"/>
</dbReference>
<dbReference type="PANTHER" id="PTHR47197">
    <property type="entry name" value="PROTEIN NIRF"/>
    <property type="match status" value="1"/>
</dbReference>
<evidence type="ECO:0000256" key="1">
    <source>
        <dbReference type="SAM" id="SignalP"/>
    </source>
</evidence>
<feature type="signal peptide" evidence="1">
    <location>
        <begin position="1"/>
        <end position="24"/>
    </location>
</feature>
<evidence type="ECO:0000313" key="3">
    <source>
        <dbReference type="EMBL" id="ASR53346.1"/>
    </source>
</evidence>
<dbReference type="InterPro" id="IPR015943">
    <property type="entry name" value="WD40/YVTN_repeat-like_dom_sf"/>
</dbReference>
<keyword evidence="1" id="KW-0732">Signal</keyword>
<dbReference type="InterPro" id="IPR051200">
    <property type="entry name" value="Host-pathogen_enzymatic-act"/>
</dbReference>
<keyword evidence="4" id="KW-1185">Reference proteome</keyword>
<dbReference type="RefSeq" id="WP_117353364.1">
    <property type="nucleotide sequence ID" value="NZ_CP020083.1"/>
</dbReference>
<accession>A0ABM6MBP8</accession>
<organism evidence="3 4">
    <name type="scientific">Blastomonas fulva</name>
    <dbReference type="NCBI Taxonomy" id="1550728"/>
    <lineage>
        <taxon>Bacteria</taxon>
        <taxon>Pseudomonadati</taxon>
        <taxon>Pseudomonadota</taxon>
        <taxon>Alphaproteobacteria</taxon>
        <taxon>Sphingomonadales</taxon>
        <taxon>Sphingomonadaceae</taxon>
        <taxon>Blastomonas</taxon>
    </lineage>
</organism>
<dbReference type="PANTHER" id="PTHR47197:SF3">
    <property type="entry name" value="DIHYDRO-HEME D1 DEHYDROGENASE"/>
    <property type="match status" value="1"/>
</dbReference>
<sequence length="314" mass="32780">MQKLRTTAAALAAGFSTLSPMAQAHPEQVIDVPGFADFLAVDGDSVWATNDGRVERWSRKGKIAGVAMSKPCGAMAILDGSLWVADCKEKALVRIDTQTAQKVATIPTGLASTGELNVVAGAGSIWVASDNVAGKVARVDPATNTVIASITVSPGTWYLTYGFGAVWAVSSESKTVQRIDPATNTVTKTTTLGNIPGFLAAGEGAVWVQEQGDGTVAKIDPETGAVLGRVKVGAVLKYGDIDTGAGMVWLRTTEDQTFVAIDPKTLEVVARLGKAEGSGALRYVSSGTSTGLWTSAHDVHTLTWWPEPILTPKP</sequence>
<dbReference type="InterPro" id="IPR054215">
    <property type="entry name" value="DUF6923"/>
</dbReference>
<evidence type="ECO:0000313" key="4">
    <source>
        <dbReference type="Proteomes" id="UP000258016"/>
    </source>
</evidence>
<evidence type="ECO:0000259" key="2">
    <source>
        <dbReference type="Pfam" id="PF21959"/>
    </source>
</evidence>
<dbReference type="SUPFAM" id="SSF63825">
    <property type="entry name" value="YWTD domain"/>
    <property type="match status" value="1"/>
</dbReference>
<protein>
    <recommendedName>
        <fullName evidence="2">DUF6923 domain-containing protein</fullName>
    </recommendedName>
</protein>
<name>A0ABM6MBP8_9SPHN</name>
<dbReference type="Gene3D" id="2.130.10.10">
    <property type="entry name" value="YVTN repeat-like/Quinoprotein amine dehydrogenase"/>
    <property type="match status" value="1"/>
</dbReference>
<dbReference type="Pfam" id="PF21959">
    <property type="entry name" value="DUF6923"/>
    <property type="match status" value="1"/>
</dbReference>
<feature type="chain" id="PRO_5046848548" description="DUF6923 domain-containing protein" evidence="1">
    <location>
        <begin position="25"/>
        <end position="314"/>
    </location>
</feature>